<keyword evidence="2" id="KW-1185">Reference proteome</keyword>
<name>A0AAQ3MQT1_VIGMU</name>
<sequence>MLIDTKREKVLFAETSKSVVDFLFNLLCLPIGTVIRILNKNEMVGSLGNLYESVENLDETYMQPDQHKDILLKPSVPMSSRISGLLPLVNDNDSSSNNSTDVFYRCRNHDGYVTCDNNTRCPTCRTSMNSKMTFVGKKVANEIYADNSGFVKEVITYMVMDDLGIQPLSIISSLTLLNKFNVKEVSVLQEKVVELDMNQASFVFKI</sequence>
<evidence type="ECO:0008006" key="3">
    <source>
        <dbReference type="Google" id="ProtNLM"/>
    </source>
</evidence>
<dbReference type="PANTHER" id="PTHR33103">
    <property type="entry name" value="OS01G0153900 PROTEIN"/>
    <property type="match status" value="1"/>
</dbReference>
<reference evidence="1 2" key="1">
    <citation type="journal article" date="2023" name="Life. Sci Alliance">
        <title>Evolutionary insights into 3D genome organization and epigenetic landscape of Vigna mungo.</title>
        <authorList>
            <person name="Junaid A."/>
            <person name="Singh B."/>
            <person name="Bhatia S."/>
        </authorList>
    </citation>
    <scope>NUCLEOTIDE SEQUENCE [LARGE SCALE GENOMIC DNA]</scope>
    <source>
        <strain evidence="1">Urdbean</strain>
    </source>
</reference>
<dbReference type="Proteomes" id="UP001374535">
    <property type="component" value="Chromosome 10"/>
</dbReference>
<protein>
    <recommendedName>
        <fullName evidence="3">DUF674 domain-containing protein</fullName>
    </recommendedName>
</protein>
<dbReference type="EMBL" id="CP144691">
    <property type="protein sequence ID" value="WVY95333.1"/>
    <property type="molecule type" value="Genomic_DNA"/>
</dbReference>
<organism evidence="1 2">
    <name type="scientific">Vigna mungo</name>
    <name type="common">Black gram</name>
    <name type="synonym">Phaseolus mungo</name>
    <dbReference type="NCBI Taxonomy" id="3915"/>
    <lineage>
        <taxon>Eukaryota</taxon>
        <taxon>Viridiplantae</taxon>
        <taxon>Streptophyta</taxon>
        <taxon>Embryophyta</taxon>
        <taxon>Tracheophyta</taxon>
        <taxon>Spermatophyta</taxon>
        <taxon>Magnoliopsida</taxon>
        <taxon>eudicotyledons</taxon>
        <taxon>Gunneridae</taxon>
        <taxon>Pentapetalae</taxon>
        <taxon>rosids</taxon>
        <taxon>fabids</taxon>
        <taxon>Fabales</taxon>
        <taxon>Fabaceae</taxon>
        <taxon>Papilionoideae</taxon>
        <taxon>50 kb inversion clade</taxon>
        <taxon>NPAAA clade</taxon>
        <taxon>indigoferoid/millettioid clade</taxon>
        <taxon>Phaseoleae</taxon>
        <taxon>Vigna</taxon>
    </lineage>
</organism>
<gene>
    <name evidence="1" type="ORF">V8G54_034421</name>
</gene>
<proteinExistence type="predicted"/>
<dbReference type="PANTHER" id="PTHR33103:SF19">
    <property type="entry name" value="OS09G0544700 PROTEIN"/>
    <property type="match status" value="1"/>
</dbReference>
<evidence type="ECO:0000313" key="1">
    <source>
        <dbReference type="EMBL" id="WVY95333.1"/>
    </source>
</evidence>
<accession>A0AAQ3MQT1</accession>
<dbReference type="InterPro" id="IPR007750">
    <property type="entry name" value="DUF674"/>
</dbReference>
<dbReference type="AlphaFoldDB" id="A0AAQ3MQT1"/>
<dbReference type="Pfam" id="PF05056">
    <property type="entry name" value="DUF674"/>
    <property type="match status" value="1"/>
</dbReference>
<evidence type="ECO:0000313" key="2">
    <source>
        <dbReference type="Proteomes" id="UP001374535"/>
    </source>
</evidence>